<proteinExistence type="predicted"/>
<feature type="transmembrane region" description="Helical" evidence="2">
    <location>
        <begin position="12"/>
        <end position="35"/>
    </location>
</feature>
<accession>A0A7G9WJI5</accession>
<evidence type="ECO:0000256" key="2">
    <source>
        <dbReference type="SAM" id="Phobius"/>
    </source>
</evidence>
<feature type="compositionally biased region" description="Basic and acidic residues" evidence="1">
    <location>
        <begin position="85"/>
        <end position="102"/>
    </location>
</feature>
<dbReference type="EMBL" id="CP060696">
    <property type="protein sequence ID" value="QNO18847.1"/>
    <property type="molecule type" value="Genomic_DNA"/>
</dbReference>
<keyword evidence="4" id="KW-1185">Reference proteome</keyword>
<protein>
    <submittedName>
        <fullName evidence="3">Uncharacterized protein</fullName>
    </submittedName>
</protein>
<organism evidence="3 4">
    <name type="scientific">Caproicibacterium amylolyticum</name>
    <dbReference type="NCBI Taxonomy" id="2766537"/>
    <lineage>
        <taxon>Bacteria</taxon>
        <taxon>Bacillati</taxon>
        <taxon>Bacillota</taxon>
        <taxon>Clostridia</taxon>
        <taxon>Eubacteriales</taxon>
        <taxon>Oscillospiraceae</taxon>
        <taxon>Caproicibacterium</taxon>
    </lineage>
</organism>
<keyword evidence="2" id="KW-0472">Membrane</keyword>
<dbReference type="AlphaFoldDB" id="A0A7G9WJI5"/>
<dbReference type="RefSeq" id="WP_212507916.1">
    <property type="nucleotide sequence ID" value="NZ_CP060696.1"/>
</dbReference>
<feature type="region of interest" description="Disordered" evidence="1">
    <location>
        <begin position="84"/>
        <end position="114"/>
    </location>
</feature>
<keyword evidence="2" id="KW-1133">Transmembrane helix</keyword>
<evidence type="ECO:0000313" key="3">
    <source>
        <dbReference type="EMBL" id="QNO18847.1"/>
    </source>
</evidence>
<dbReference type="Proteomes" id="UP000516046">
    <property type="component" value="Chromosome"/>
</dbReference>
<feature type="compositionally biased region" description="Polar residues" evidence="1">
    <location>
        <begin position="103"/>
        <end position="114"/>
    </location>
</feature>
<name>A0A7G9WJI5_9FIRM</name>
<evidence type="ECO:0000313" key="4">
    <source>
        <dbReference type="Proteomes" id="UP000516046"/>
    </source>
</evidence>
<reference evidence="3 4" key="1">
    <citation type="submission" date="2020-08" db="EMBL/GenBank/DDBJ databases">
        <authorList>
            <person name="Ren C."/>
            <person name="Gu Y."/>
            <person name="Xu Y."/>
        </authorList>
    </citation>
    <scope>NUCLEOTIDE SEQUENCE [LARGE SCALE GENOMIC DNA]</scope>
    <source>
        <strain evidence="3 4">LBM18003</strain>
    </source>
</reference>
<gene>
    <name evidence="3" type="ORF">H6X83_04220</name>
</gene>
<dbReference type="KEGG" id="caml:H6X83_04220"/>
<evidence type="ECO:0000256" key="1">
    <source>
        <dbReference type="SAM" id="MobiDB-lite"/>
    </source>
</evidence>
<sequence length="114" mass="12537">MKKSDSKHDKTLIAVISLLIVVVVSSLIAGVWGYYNSSDYKLKESNKHLADAYTDVISGAQNSSSAVDTGDKISDSELQQYMTESQKELVQKSSETDKELKDTQSQIAETENNS</sequence>
<keyword evidence="2" id="KW-0812">Transmembrane</keyword>